<gene>
    <name evidence="1" type="ORF">AVEN_175528_1</name>
</gene>
<organism evidence="1 2">
    <name type="scientific">Araneus ventricosus</name>
    <name type="common">Orbweaver spider</name>
    <name type="synonym">Epeira ventricosa</name>
    <dbReference type="NCBI Taxonomy" id="182803"/>
    <lineage>
        <taxon>Eukaryota</taxon>
        <taxon>Metazoa</taxon>
        <taxon>Ecdysozoa</taxon>
        <taxon>Arthropoda</taxon>
        <taxon>Chelicerata</taxon>
        <taxon>Arachnida</taxon>
        <taxon>Araneae</taxon>
        <taxon>Araneomorphae</taxon>
        <taxon>Entelegynae</taxon>
        <taxon>Araneoidea</taxon>
        <taxon>Araneidae</taxon>
        <taxon>Araneus</taxon>
    </lineage>
</organism>
<keyword evidence="2" id="KW-1185">Reference proteome</keyword>
<protein>
    <submittedName>
        <fullName evidence="1">Uncharacterized protein</fullName>
    </submittedName>
</protein>
<proteinExistence type="predicted"/>
<comment type="caution">
    <text evidence="1">The sequence shown here is derived from an EMBL/GenBank/DDBJ whole genome shotgun (WGS) entry which is preliminary data.</text>
</comment>
<dbReference type="AlphaFoldDB" id="A0A4Y2CMN0"/>
<evidence type="ECO:0000313" key="1">
    <source>
        <dbReference type="EMBL" id="GBM05671.1"/>
    </source>
</evidence>
<dbReference type="EMBL" id="BGPR01000217">
    <property type="protein sequence ID" value="GBM05671.1"/>
    <property type="molecule type" value="Genomic_DNA"/>
</dbReference>
<name>A0A4Y2CMN0_ARAVE</name>
<dbReference type="Proteomes" id="UP000499080">
    <property type="component" value="Unassembled WGS sequence"/>
</dbReference>
<evidence type="ECO:0000313" key="2">
    <source>
        <dbReference type="Proteomes" id="UP000499080"/>
    </source>
</evidence>
<accession>A0A4Y2CMN0</accession>
<reference evidence="1 2" key="1">
    <citation type="journal article" date="2019" name="Sci. Rep.">
        <title>Orb-weaving spider Araneus ventricosus genome elucidates the spidroin gene catalogue.</title>
        <authorList>
            <person name="Kono N."/>
            <person name="Nakamura H."/>
            <person name="Ohtoshi R."/>
            <person name="Moran D.A.P."/>
            <person name="Shinohara A."/>
            <person name="Yoshida Y."/>
            <person name="Fujiwara M."/>
            <person name="Mori M."/>
            <person name="Tomita M."/>
            <person name="Arakawa K."/>
        </authorList>
    </citation>
    <scope>NUCLEOTIDE SEQUENCE [LARGE SCALE GENOMIC DNA]</scope>
</reference>
<sequence>MIQKEPYIVCVRIIALSDIPWSQGQHMRYSVPLPCEAISMRTFSSFTVARKGGVKTECTTLPNEMKTQEVIPEDLDSDIQRKEA</sequence>